<dbReference type="AlphaFoldDB" id="A0A7M1S1Q5"/>
<dbReference type="Gene3D" id="3.30.2090.10">
    <property type="entry name" value="Multidrug efflux transporter AcrB TolC docking domain, DN and DC subdomains"/>
    <property type="match status" value="2"/>
</dbReference>
<feature type="transmembrane region" description="Helical" evidence="1">
    <location>
        <begin position="857"/>
        <end position="876"/>
    </location>
</feature>
<organism evidence="2 3">
    <name type="scientific">Sulfurovum indicum</name>
    <dbReference type="NCBI Taxonomy" id="2779528"/>
    <lineage>
        <taxon>Bacteria</taxon>
        <taxon>Pseudomonadati</taxon>
        <taxon>Campylobacterota</taxon>
        <taxon>Epsilonproteobacteria</taxon>
        <taxon>Campylobacterales</taxon>
        <taxon>Sulfurovaceae</taxon>
        <taxon>Sulfurovum</taxon>
    </lineage>
</organism>
<feature type="transmembrane region" description="Helical" evidence="1">
    <location>
        <begin position="883"/>
        <end position="903"/>
    </location>
</feature>
<feature type="transmembrane region" description="Helical" evidence="1">
    <location>
        <begin position="467"/>
        <end position="494"/>
    </location>
</feature>
<accession>A0A7M1S1Q5</accession>
<dbReference type="EMBL" id="CP063164">
    <property type="protein sequence ID" value="QOR61276.1"/>
    <property type="molecule type" value="Genomic_DNA"/>
</dbReference>
<dbReference type="Gene3D" id="3.30.70.1320">
    <property type="entry name" value="Multidrug efflux transporter AcrB pore domain like"/>
    <property type="match status" value="1"/>
</dbReference>
<dbReference type="Proteomes" id="UP000595074">
    <property type="component" value="Chromosome"/>
</dbReference>
<sequence>MKDQKGFFLYVLKNKLAIFIVVFLLAAVGYKLSFSIPKGVFPNVFFPRIEVSIENGYAPIEQMLFSITKPSEEALKTVQDVEKIVSSTSIGSTDISLYFNWNVDPYLAYQLVQARIADIKNQIPASASITIRQATPSIYPVSIYAIGSNSLSRAKLTEKLYYELKPVLLSIPGVYDIEIKAPAWSEYKLLLNAKKVRAYGLDLQKIINQLKAQNMIRFMGLIEDYHKQYVLSLYQKSEDASKLLDIDIALPDNKSVKIGDIALLIERENPVKATSAATGFKNAVVFNLLRQPNANAIDVAKKFNEKLKELAPALQKENIQIVNYYDGTDFIKEAVNSVRDAIILGGIIAVLVIFFFLRQVTLSLISLLVIPVTFLITMVGMKLGGIDFNIFSLGGMAAALGGLIDQMIIVIENIERHFKKGVSKQEAVIRGAREILPIMATATLLATLIFVPLLMVSGVVGLFFKQLAFVLVITYVISQIIAVFLTPIIAFVALPNEPKKRKDFMEPIVEKYKRFLTKMMNHAWISLPILLSAFALSFFLYKTIPSTFLPKWDEGNIVVDIVLPPGTSLKQSRDEFMSVGRILDNTPEVKGWTLRIGTSLGQVSTQSNQGDFLVTLKKKRSRSAFEVIEKLRHEIETAVPNMEELGLSQVLEDRLGDIMGADAPISIHLFGPNPDDLIQHGYRLKKMLKSIKDIEEVNVLTSYASPAINVRLKNNAYALYGIDEQTLSTQIRTMYYGSVVASVAQGEKLIDIRLFMERPRVDPIDYLKKELSVFSPKLNKNIPLSYVATITYKSKVAEITHYNLSPVCILGIRFSGNNMSAVVSHIKDTLVSAKLPNNITADISGFYKEQQQSFKEMGYVILFAVIIIFTGLLFNFSSIRISFSILIALLMTLTGVFLALKLTGKPLDITAFMGMLIVLSIVINNNVLIYDFYHMNVTGNSNEKKRIVDAIAVRMRPVLMTMFSNAFALLPIALAIGSGTQIIQDMAIAIMGGLFFAIGVNLFVIPLFFYWLYKLQDKSLIASKK</sequence>
<evidence type="ECO:0000313" key="3">
    <source>
        <dbReference type="Proteomes" id="UP000595074"/>
    </source>
</evidence>
<evidence type="ECO:0000313" key="2">
    <source>
        <dbReference type="EMBL" id="QOR61276.1"/>
    </source>
</evidence>
<dbReference type="GO" id="GO:0042910">
    <property type="term" value="F:xenobiotic transmembrane transporter activity"/>
    <property type="evidence" value="ECO:0007669"/>
    <property type="project" value="TreeGrafter"/>
</dbReference>
<proteinExistence type="predicted"/>
<dbReference type="InterPro" id="IPR027463">
    <property type="entry name" value="AcrB_DN_DC_subdom"/>
</dbReference>
<dbReference type="RefSeq" id="WP_197547949.1">
    <property type="nucleotide sequence ID" value="NZ_CP063164.1"/>
</dbReference>
<dbReference type="KEGG" id="sinu:IMZ28_07410"/>
<keyword evidence="1" id="KW-0812">Transmembrane</keyword>
<feature type="transmembrane region" description="Helical" evidence="1">
    <location>
        <begin position="435"/>
        <end position="455"/>
    </location>
</feature>
<dbReference type="Gene3D" id="1.20.1640.10">
    <property type="entry name" value="Multidrug efflux transporter AcrB transmembrane domain"/>
    <property type="match status" value="2"/>
</dbReference>
<feature type="transmembrane region" description="Helical" evidence="1">
    <location>
        <begin position="909"/>
        <end position="933"/>
    </location>
</feature>
<dbReference type="PANTHER" id="PTHR32063:SF0">
    <property type="entry name" value="SWARMING MOTILITY PROTEIN SWRC"/>
    <property type="match status" value="1"/>
</dbReference>
<feature type="transmembrane region" description="Helical" evidence="1">
    <location>
        <begin position="390"/>
        <end position="414"/>
    </location>
</feature>
<dbReference type="SUPFAM" id="SSF82714">
    <property type="entry name" value="Multidrug efflux transporter AcrB TolC docking domain, DN and DC subdomains"/>
    <property type="match status" value="2"/>
</dbReference>
<keyword evidence="3" id="KW-1185">Reference proteome</keyword>
<feature type="transmembrane region" description="Helical" evidence="1">
    <location>
        <begin position="7"/>
        <end position="30"/>
    </location>
</feature>
<dbReference type="Gene3D" id="3.30.70.1440">
    <property type="entry name" value="Multidrug efflux transporter AcrB pore domain"/>
    <property type="match status" value="1"/>
</dbReference>
<feature type="transmembrane region" description="Helical" evidence="1">
    <location>
        <begin position="364"/>
        <end position="384"/>
    </location>
</feature>
<gene>
    <name evidence="2" type="ORF">IMZ28_07410</name>
</gene>
<feature type="transmembrane region" description="Helical" evidence="1">
    <location>
        <begin position="988"/>
        <end position="1013"/>
    </location>
</feature>
<dbReference type="Pfam" id="PF00873">
    <property type="entry name" value="ACR_tran"/>
    <property type="match status" value="1"/>
</dbReference>
<keyword evidence="1" id="KW-1133">Transmembrane helix</keyword>
<feature type="transmembrane region" description="Helical" evidence="1">
    <location>
        <begin position="341"/>
        <end position="357"/>
    </location>
</feature>
<feature type="transmembrane region" description="Helical" evidence="1">
    <location>
        <begin position="954"/>
        <end position="976"/>
    </location>
</feature>
<dbReference type="GO" id="GO:0005886">
    <property type="term" value="C:plasma membrane"/>
    <property type="evidence" value="ECO:0007669"/>
    <property type="project" value="TreeGrafter"/>
</dbReference>
<feature type="transmembrane region" description="Helical" evidence="1">
    <location>
        <begin position="523"/>
        <end position="541"/>
    </location>
</feature>
<reference evidence="2 3" key="1">
    <citation type="submission" date="2020-10" db="EMBL/GenBank/DDBJ databases">
        <title>The genome of sulfurovum sp.</title>
        <authorList>
            <person name="Xie S."/>
            <person name="Shao Z."/>
            <person name="Jiang L."/>
        </authorList>
    </citation>
    <scope>NUCLEOTIDE SEQUENCE [LARGE SCALE GENOMIC DNA]</scope>
    <source>
        <strain evidence="2 3">ST-419</strain>
    </source>
</reference>
<protein>
    <submittedName>
        <fullName evidence="2">Efflux RND transporter permease subunit</fullName>
    </submittedName>
</protein>
<evidence type="ECO:0000256" key="1">
    <source>
        <dbReference type="SAM" id="Phobius"/>
    </source>
</evidence>
<dbReference type="SUPFAM" id="SSF82866">
    <property type="entry name" value="Multidrug efflux transporter AcrB transmembrane domain"/>
    <property type="match status" value="2"/>
</dbReference>
<dbReference type="PANTHER" id="PTHR32063">
    <property type="match status" value="1"/>
</dbReference>
<name>A0A7M1S1Q5_9BACT</name>
<keyword evidence="1" id="KW-0472">Membrane</keyword>
<dbReference type="Gene3D" id="3.30.70.1430">
    <property type="entry name" value="Multidrug efflux transporter AcrB pore domain"/>
    <property type="match status" value="2"/>
</dbReference>
<dbReference type="SUPFAM" id="SSF82693">
    <property type="entry name" value="Multidrug efflux transporter AcrB pore domain, PN1, PN2, PC1 and PC2 subdomains"/>
    <property type="match status" value="3"/>
</dbReference>
<dbReference type="InterPro" id="IPR001036">
    <property type="entry name" value="Acrflvin-R"/>
</dbReference>